<dbReference type="EMBL" id="JADCNL010000013">
    <property type="protein sequence ID" value="KAG0454849.1"/>
    <property type="molecule type" value="Genomic_DNA"/>
</dbReference>
<dbReference type="InterPro" id="IPR038336">
    <property type="entry name" value="NET_sf"/>
</dbReference>
<feature type="compositionally biased region" description="Polar residues" evidence="5">
    <location>
        <begin position="103"/>
        <end position="113"/>
    </location>
</feature>
<feature type="compositionally biased region" description="Basic and acidic residues" evidence="5">
    <location>
        <begin position="13"/>
        <end position="22"/>
    </location>
</feature>
<evidence type="ECO:0008006" key="10">
    <source>
        <dbReference type="Google" id="ProtNLM"/>
    </source>
</evidence>
<keyword evidence="9" id="KW-1185">Reference proteome</keyword>
<dbReference type="Proteomes" id="UP000636800">
    <property type="component" value="Chromosome 13"/>
</dbReference>
<proteinExistence type="predicted"/>
<feature type="compositionally biased region" description="Low complexity" evidence="5">
    <location>
        <begin position="590"/>
        <end position="625"/>
    </location>
</feature>
<gene>
    <name evidence="8" type="ORF">HPP92_024141</name>
</gene>
<dbReference type="PROSITE" id="PS51525">
    <property type="entry name" value="NET"/>
    <property type="match status" value="1"/>
</dbReference>
<dbReference type="SUPFAM" id="SSF47370">
    <property type="entry name" value="Bromodomain"/>
    <property type="match status" value="1"/>
</dbReference>
<dbReference type="InterPro" id="IPR036427">
    <property type="entry name" value="Bromodomain-like_sf"/>
</dbReference>
<dbReference type="InterPro" id="IPR027353">
    <property type="entry name" value="NET_dom"/>
</dbReference>
<keyword evidence="2 4" id="KW-0103">Bromodomain</keyword>
<evidence type="ECO:0000313" key="8">
    <source>
        <dbReference type="EMBL" id="KAG0454849.1"/>
    </source>
</evidence>
<dbReference type="Gene3D" id="1.20.1270.220">
    <property type="match status" value="1"/>
</dbReference>
<evidence type="ECO:0000256" key="3">
    <source>
        <dbReference type="ARBA" id="ARBA00023163"/>
    </source>
</evidence>
<sequence>MESGPLLDGAGDGSREKRRWVESKVYTRKGHNKSLKPNPDHNPQPPQQTEPISSQQTLATTTDGLNSSVQQQHPPPLPPPENHRSVVPDQSSALFDDDASSLNHKSSANHDCSNGQSRFIIISLTSKGKHEARELRNKLTSELELVRSLARKLEARQLQLSAKDVGKPASETVRIISQFSANDVGASLHSRRAPAISETASAAAPTPVLAPGRQLSVSVPSGAVGDVGVVEALEKEKRTPKANQYYKNTDFLLGKERLPPQESNKKSKANGSKNSMQSLEIKMYEPAFRKCGMLLSKLMKHNHGWVFNSPVDAEALGLPDYHRIIQHPMDLGTVKTRLSKNWYKSPREFAEDVRLTFRNAMTYNPKGQDVHIMAEQLLQIFEERWTSIEVDLAYLPSPTTLKRPAPHEMRKILQKSELTTYTSKFDSKVKPLVQLTHIGRPPALKKPKAKDPNKRDMTFEEKQRLSNNLQKLPSEKLDIVVQIIRKKNLSLSQHEDEIEVDIDSVDTETLWELDRFVTNYKKSLSKHKRRAELAILARAETEQHSLDRDQRKVPDAMPSEVIKENNAVEKPVASLLPFGGPRNGDNGNRSSSSSSSSSDSASTSSDSDSESSSGSGTEGGHSPRT</sequence>
<dbReference type="PRINTS" id="PR00503">
    <property type="entry name" value="BROMODOMAIN"/>
</dbReference>
<evidence type="ECO:0000256" key="5">
    <source>
        <dbReference type="SAM" id="MobiDB-lite"/>
    </source>
</evidence>
<feature type="region of interest" description="Disordered" evidence="5">
    <location>
        <begin position="541"/>
        <end position="625"/>
    </location>
</feature>
<evidence type="ECO:0000259" key="6">
    <source>
        <dbReference type="PROSITE" id="PS50014"/>
    </source>
</evidence>
<dbReference type="PROSITE" id="PS50014">
    <property type="entry name" value="BROMODOMAIN_2"/>
    <property type="match status" value="1"/>
</dbReference>
<evidence type="ECO:0000313" key="9">
    <source>
        <dbReference type="Proteomes" id="UP000636800"/>
    </source>
</evidence>
<name>A0A835PKB8_VANPL</name>
<dbReference type="PANTHER" id="PTHR45926">
    <property type="entry name" value="OSJNBA0053K19.4 PROTEIN"/>
    <property type="match status" value="1"/>
</dbReference>
<dbReference type="SMART" id="SM00297">
    <property type="entry name" value="BROMO"/>
    <property type="match status" value="1"/>
</dbReference>
<feature type="compositionally biased region" description="Polar residues" evidence="5">
    <location>
        <begin position="49"/>
        <end position="72"/>
    </location>
</feature>
<feature type="domain" description="Bromo" evidence="6">
    <location>
        <begin position="299"/>
        <end position="371"/>
    </location>
</feature>
<dbReference type="InterPro" id="IPR001487">
    <property type="entry name" value="Bromodomain"/>
</dbReference>
<evidence type="ECO:0000259" key="7">
    <source>
        <dbReference type="PROSITE" id="PS51525"/>
    </source>
</evidence>
<feature type="region of interest" description="Disordered" evidence="5">
    <location>
        <begin position="1"/>
        <end position="88"/>
    </location>
</feature>
<dbReference type="AlphaFoldDB" id="A0A835PKB8"/>
<protein>
    <recommendedName>
        <fullName evidence="10">Transcription factor GTE4</fullName>
    </recommendedName>
</protein>
<evidence type="ECO:0000256" key="2">
    <source>
        <dbReference type="ARBA" id="ARBA00023117"/>
    </source>
</evidence>
<comment type="caution">
    <text evidence="8">The sequence shown here is derived from an EMBL/GenBank/DDBJ whole genome shotgun (WGS) entry which is preliminary data.</text>
</comment>
<feature type="compositionally biased region" description="Basic and acidic residues" evidence="5">
    <location>
        <begin position="541"/>
        <end position="554"/>
    </location>
</feature>
<keyword evidence="3" id="KW-0804">Transcription</keyword>
<evidence type="ECO:0000256" key="1">
    <source>
        <dbReference type="ARBA" id="ARBA00023015"/>
    </source>
</evidence>
<keyword evidence="1" id="KW-0805">Transcription regulation</keyword>
<dbReference type="Gene3D" id="1.20.920.10">
    <property type="entry name" value="Bromodomain-like"/>
    <property type="match status" value="1"/>
</dbReference>
<dbReference type="Pfam" id="PF17035">
    <property type="entry name" value="BET"/>
    <property type="match status" value="1"/>
</dbReference>
<evidence type="ECO:0000256" key="4">
    <source>
        <dbReference type="PROSITE-ProRule" id="PRU00035"/>
    </source>
</evidence>
<dbReference type="Pfam" id="PF00439">
    <property type="entry name" value="Bromodomain"/>
    <property type="match status" value="1"/>
</dbReference>
<organism evidence="8 9">
    <name type="scientific">Vanilla planifolia</name>
    <name type="common">Vanilla</name>
    <dbReference type="NCBI Taxonomy" id="51239"/>
    <lineage>
        <taxon>Eukaryota</taxon>
        <taxon>Viridiplantae</taxon>
        <taxon>Streptophyta</taxon>
        <taxon>Embryophyta</taxon>
        <taxon>Tracheophyta</taxon>
        <taxon>Spermatophyta</taxon>
        <taxon>Magnoliopsida</taxon>
        <taxon>Liliopsida</taxon>
        <taxon>Asparagales</taxon>
        <taxon>Orchidaceae</taxon>
        <taxon>Vanilloideae</taxon>
        <taxon>Vanilleae</taxon>
        <taxon>Vanilla</taxon>
    </lineage>
</organism>
<reference evidence="8 9" key="1">
    <citation type="journal article" date="2020" name="Nat. Food">
        <title>A phased Vanilla planifolia genome enables genetic improvement of flavour and production.</title>
        <authorList>
            <person name="Hasing T."/>
            <person name="Tang H."/>
            <person name="Brym M."/>
            <person name="Khazi F."/>
            <person name="Huang T."/>
            <person name="Chambers A.H."/>
        </authorList>
    </citation>
    <scope>NUCLEOTIDE SEQUENCE [LARGE SCALE GENOMIC DNA]</scope>
    <source>
        <tissue evidence="8">Leaf</tissue>
    </source>
</reference>
<feature type="domain" description="NET" evidence="7">
    <location>
        <begin position="447"/>
        <end position="528"/>
    </location>
</feature>
<accession>A0A835PKB8</accession>
<dbReference type="InterPro" id="IPR037377">
    <property type="entry name" value="GTE_bromo"/>
</dbReference>
<dbReference type="OrthoDB" id="779559at2759"/>
<dbReference type="CDD" id="cd05506">
    <property type="entry name" value="Bromo_plant1"/>
    <property type="match status" value="1"/>
</dbReference>
<feature type="region of interest" description="Disordered" evidence="5">
    <location>
        <begin position="94"/>
        <end position="113"/>
    </location>
</feature>